<dbReference type="InterPro" id="IPR043128">
    <property type="entry name" value="Rev_trsase/Diguanyl_cyclase"/>
</dbReference>
<dbReference type="InterPro" id="IPR001251">
    <property type="entry name" value="CRAL-TRIO_dom"/>
</dbReference>
<keyword evidence="6" id="KW-0378">Hydrolase</keyword>
<evidence type="ECO:0000256" key="7">
    <source>
        <dbReference type="ARBA" id="ARBA00022918"/>
    </source>
</evidence>
<evidence type="ECO:0000256" key="2">
    <source>
        <dbReference type="ARBA" id="ARBA00022679"/>
    </source>
</evidence>
<evidence type="ECO:0000256" key="5">
    <source>
        <dbReference type="ARBA" id="ARBA00022759"/>
    </source>
</evidence>
<dbReference type="Pfam" id="PF17921">
    <property type="entry name" value="Integrase_H2C2"/>
    <property type="match status" value="1"/>
</dbReference>
<dbReference type="InterPro" id="IPR001878">
    <property type="entry name" value="Znf_CCHC"/>
</dbReference>
<dbReference type="InterPro" id="IPR041588">
    <property type="entry name" value="Integrase_H2C2"/>
</dbReference>
<proteinExistence type="predicted"/>
<gene>
    <name evidence="14" type="ORF">Sradi_5613500</name>
</gene>
<dbReference type="InterPro" id="IPR000477">
    <property type="entry name" value="RT_dom"/>
</dbReference>
<reference evidence="14" key="2">
    <citation type="journal article" date="2024" name="Plant">
        <title>Genomic evolution and insights into agronomic trait innovations of Sesamum species.</title>
        <authorList>
            <person name="Miao H."/>
            <person name="Wang L."/>
            <person name="Qu L."/>
            <person name="Liu H."/>
            <person name="Sun Y."/>
            <person name="Le M."/>
            <person name="Wang Q."/>
            <person name="Wei S."/>
            <person name="Zheng Y."/>
            <person name="Lin W."/>
            <person name="Duan Y."/>
            <person name="Cao H."/>
            <person name="Xiong S."/>
            <person name="Wang X."/>
            <person name="Wei L."/>
            <person name="Li C."/>
            <person name="Ma Q."/>
            <person name="Ju M."/>
            <person name="Zhao R."/>
            <person name="Li G."/>
            <person name="Mu C."/>
            <person name="Tian Q."/>
            <person name="Mei H."/>
            <person name="Zhang T."/>
            <person name="Gao T."/>
            <person name="Zhang H."/>
        </authorList>
    </citation>
    <scope>NUCLEOTIDE SEQUENCE</scope>
    <source>
        <strain evidence="14">G02</strain>
    </source>
</reference>
<comment type="caution">
    <text evidence="14">The sequence shown here is derived from an EMBL/GenBank/DDBJ whole genome shotgun (WGS) entry which is preliminary data.</text>
</comment>
<protein>
    <submittedName>
        <fullName evidence="14">Transposon Ty3-I Gag-Pol polyprotein</fullName>
    </submittedName>
</protein>
<dbReference type="GO" id="GO:0008270">
    <property type="term" value="F:zinc ion binding"/>
    <property type="evidence" value="ECO:0007669"/>
    <property type="project" value="UniProtKB-KW"/>
</dbReference>
<dbReference type="Pfam" id="PF00078">
    <property type="entry name" value="RVT_1"/>
    <property type="match status" value="1"/>
</dbReference>
<reference evidence="14" key="1">
    <citation type="submission" date="2020-06" db="EMBL/GenBank/DDBJ databases">
        <authorList>
            <person name="Li T."/>
            <person name="Hu X."/>
            <person name="Zhang T."/>
            <person name="Song X."/>
            <person name="Zhang H."/>
            <person name="Dai N."/>
            <person name="Sheng W."/>
            <person name="Hou X."/>
            <person name="Wei L."/>
        </authorList>
    </citation>
    <scope>NUCLEOTIDE SEQUENCE</scope>
    <source>
        <strain evidence="14">G02</strain>
        <tissue evidence="14">Leaf</tissue>
    </source>
</reference>
<keyword evidence="8" id="KW-0862">Zinc</keyword>
<evidence type="ECO:0000259" key="12">
    <source>
        <dbReference type="PROSITE" id="PS50878"/>
    </source>
</evidence>
<dbReference type="Gene3D" id="4.10.60.10">
    <property type="entry name" value="Zinc finger, CCHC-type"/>
    <property type="match status" value="1"/>
</dbReference>
<feature type="domain" description="CCHC-type" evidence="10">
    <location>
        <begin position="311"/>
        <end position="325"/>
    </location>
</feature>
<dbReference type="EMBL" id="JACGWJ010000026">
    <property type="protein sequence ID" value="KAL0312142.1"/>
    <property type="molecule type" value="Genomic_DNA"/>
</dbReference>
<keyword evidence="1" id="KW-0645">Protease</keyword>
<feature type="compositionally biased region" description="Basic and acidic residues" evidence="9">
    <location>
        <begin position="19"/>
        <end position="29"/>
    </location>
</feature>
<dbReference type="SUPFAM" id="SSF53098">
    <property type="entry name" value="Ribonuclease H-like"/>
    <property type="match status" value="1"/>
</dbReference>
<keyword evidence="5" id="KW-0255">Endonuclease</keyword>
<sequence>MEASGENAAGPTESLESVQGHDHASEHQGLEAQNRNAPQPEVNPFMQQFLEIMQRMAPQPQPQPQDAVIDKNYEIVRRQGAKVFAGTTDPAEAEEWLRNTERVLDRIECTPEQRLRYAVSLFEKDALDWWETIPGSKNRPITLTWNDFLREFADKYTPPVYRNQEVSTDELRRDRFERGLRLKIREKIAIKPPSYGALLEAALRAEETSLERSSTEAKRKKLADNLNTSSGQSGAVSFRGSGSQRGWYRGRGVGQISRFPSVSSSRGGPTSVGVGGRQSPARSFSGRSIPSCANCGRRYAGECWGAQPIVCYRCRQPGRIVRDCPTWRDNVGGSQTSGSSSVGENSQQASTIRGRGRGGRDLVVINLREFDVILGMDWLARNHALVDCQTKEVAVEVNRQMKTVIVGERKVSPGVSEVPIVREFPDVFPEELPGLPPHREVDFEIETIPGATPISIAPYRMAPLELKELKKQLEELLDKGFIRPSISPWGAPVLFVKKKDGNMRLCVDYRQLNRITIKNKYPLPRIDDLLDQLKGATVFSKIDLRSGYWQLRIEEGSIPKTTFRTRYGHYEFVVMPFGLTNAPAAFMSLMNKTLQPFLDQFVIVFIDDILMCSEFEELKRRLTSTPILALPSGDGGYVVYTDLHDKDLDALSRKTVDQLAGMICYNVEYLTALRAMDVHLSIGGDILLATMQVKPSLKDKIKAAQDKDPYLQKMNTKVQEGKNDQFVIQNNGTLLNGKCMCVPDVEGLRTEIMHEAHYAPYAMHPGSTKMYRDLRPYYWWPTMKKDVAEFVARCLTCQQVKAEHQAPAVGMFTMDFVIGLPRTFRKHDAVWVIVDRLTKSAHFLPIRQNDSLDKLVELYVSEIVRLHGIPTSIVFDRDPRFTSHFWGSLHRALGTKLHFSTAFHPQTDGQSERTIQTLEDMMRACVIEFKGNWDDHLPLMEFAYNNSFHSSIGMAPYEALYGRKCRSPICWDIEGLRQLEGPELVQETVDKIQTVKQCLKAAQDRQKSYVDKHRREMEYEVGKKFF</sequence>
<organism evidence="14">
    <name type="scientific">Sesamum radiatum</name>
    <name type="common">Black benniseed</name>
    <dbReference type="NCBI Taxonomy" id="300843"/>
    <lineage>
        <taxon>Eukaryota</taxon>
        <taxon>Viridiplantae</taxon>
        <taxon>Streptophyta</taxon>
        <taxon>Embryophyta</taxon>
        <taxon>Tracheophyta</taxon>
        <taxon>Spermatophyta</taxon>
        <taxon>Magnoliopsida</taxon>
        <taxon>eudicotyledons</taxon>
        <taxon>Gunneridae</taxon>
        <taxon>Pentapetalae</taxon>
        <taxon>asterids</taxon>
        <taxon>lamiids</taxon>
        <taxon>Lamiales</taxon>
        <taxon>Pedaliaceae</taxon>
        <taxon>Sesamum</taxon>
    </lineage>
</organism>
<keyword evidence="3" id="KW-0548">Nucleotidyltransferase</keyword>
<feature type="domain" description="Integrase catalytic" evidence="13">
    <location>
        <begin position="803"/>
        <end position="964"/>
    </location>
</feature>
<feature type="region of interest" description="Disordered" evidence="9">
    <location>
        <begin position="331"/>
        <end position="355"/>
    </location>
</feature>
<dbReference type="PANTHER" id="PTHR37984">
    <property type="entry name" value="PROTEIN CBG26694"/>
    <property type="match status" value="1"/>
</dbReference>
<dbReference type="Gene3D" id="3.10.10.10">
    <property type="entry name" value="HIV Type 1 Reverse Transcriptase, subunit A, domain 1"/>
    <property type="match status" value="1"/>
</dbReference>
<dbReference type="Gene3D" id="2.40.70.10">
    <property type="entry name" value="Acid Proteases"/>
    <property type="match status" value="1"/>
</dbReference>
<dbReference type="InterPro" id="IPR036397">
    <property type="entry name" value="RNaseH_sf"/>
</dbReference>
<evidence type="ECO:0000256" key="4">
    <source>
        <dbReference type="ARBA" id="ARBA00022722"/>
    </source>
</evidence>
<evidence type="ECO:0000256" key="1">
    <source>
        <dbReference type="ARBA" id="ARBA00022670"/>
    </source>
</evidence>
<dbReference type="GO" id="GO:0006508">
    <property type="term" value="P:proteolysis"/>
    <property type="evidence" value="ECO:0007669"/>
    <property type="project" value="UniProtKB-KW"/>
</dbReference>
<dbReference type="PROSITE" id="PS50191">
    <property type="entry name" value="CRAL_TRIO"/>
    <property type="match status" value="1"/>
</dbReference>
<dbReference type="GO" id="GO:0003964">
    <property type="term" value="F:RNA-directed DNA polymerase activity"/>
    <property type="evidence" value="ECO:0007669"/>
    <property type="project" value="UniProtKB-KW"/>
</dbReference>
<dbReference type="InterPro" id="IPR012337">
    <property type="entry name" value="RNaseH-like_sf"/>
</dbReference>
<dbReference type="PANTHER" id="PTHR37984:SF5">
    <property type="entry name" value="PROTEIN NYNRIN-LIKE"/>
    <property type="match status" value="1"/>
</dbReference>
<dbReference type="GO" id="GO:0004519">
    <property type="term" value="F:endonuclease activity"/>
    <property type="evidence" value="ECO:0007669"/>
    <property type="project" value="UniProtKB-KW"/>
</dbReference>
<dbReference type="InterPro" id="IPR001584">
    <property type="entry name" value="Integrase_cat-core"/>
</dbReference>
<keyword evidence="8" id="KW-0479">Metal-binding</keyword>
<dbReference type="GO" id="GO:0008233">
    <property type="term" value="F:peptidase activity"/>
    <property type="evidence" value="ECO:0007669"/>
    <property type="project" value="UniProtKB-KW"/>
</dbReference>
<dbReference type="SUPFAM" id="SSF56672">
    <property type="entry name" value="DNA/RNA polymerases"/>
    <property type="match status" value="1"/>
</dbReference>
<dbReference type="InterPro" id="IPR021109">
    <property type="entry name" value="Peptidase_aspartic_dom_sf"/>
</dbReference>
<dbReference type="FunFam" id="3.10.10.10:FF:000007">
    <property type="entry name" value="Retrovirus-related Pol polyprotein from transposon 17.6-like Protein"/>
    <property type="match status" value="1"/>
</dbReference>
<dbReference type="Gene3D" id="3.30.420.10">
    <property type="entry name" value="Ribonuclease H-like superfamily/Ribonuclease H"/>
    <property type="match status" value="1"/>
</dbReference>
<dbReference type="Gene3D" id="1.10.340.70">
    <property type="match status" value="1"/>
</dbReference>
<evidence type="ECO:0000259" key="13">
    <source>
        <dbReference type="PROSITE" id="PS50994"/>
    </source>
</evidence>
<feature type="compositionally biased region" description="Low complexity" evidence="9">
    <location>
        <begin position="332"/>
        <end position="348"/>
    </location>
</feature>
<dbReference type="Gene3D" id="3.30.70.270">
    <property type="match status" value="1"/>
</dbReference>
<evidence type="ECO:0000259" key="11">
    <source>
        <dbReference type="PROSITE" id="PS50191"/>
    </source>
</evidence>
<feature type="domain" description="Reverse transcriptase" evidence="12">
    <location>
        <begin position="477"/>
        <end position="664"/>
    </location>
</feature>
<feature type="region of interest" description="Disordered" evidence="9">
    <location>
        <begin position="1"/>
        <end position="41"/>
    </location>
</feature>
<keyword evidence="8" id="KW-0863">Zinc-finger</keyword>
<dbReference type="PROSITE" id="PS50878">
    <property type="entry name" value="RT_POL"/>
    <property type="match status" value="1"/>
</dbReference>
<feature type="compositionally biased region" description="Polar residues" evidence="9">
    <location>
        <begin position="258"/>
        <end position="268"/>
    </location>
</feature>
<keyword evidence="7" id="KW-0695">RNA-directed DNA polymerase</keyword>
<keyword evidence="2" id="KW-0808">Transferase</keyword>
<dbReference type="GO" id="GO:0015074">
    <property type="term" value="P:DNA integration"/>
    <property type="evidence" value="ECO:0007669"/>
    <property type="project" value="InterPro"/>
</dbReference>
<evidence type="ECO:0000256" key="6">
    <source>
        <dbReference type="ARBA" id="ARBA00022801"/>
    </source>
</evidence>
<feature type="compositionally biased region" description="Polar residues" evidence="9">
    <location>
        <begin position="225"/>
        <end position="244"/>
    </location>
</feature>
<dbReference type="AlphaFoldDB" id="A0AAW2L188"/>
<evidence type="ECO:0000256" key="8">
    <source>
        <dbReference type="PROSITE-ProRule" id="PRU00047"/>
    </source>
</evidence>
<evidence type="ECO:0000313" key="14">
    <source>
        <dbReference type="EMBL" id="KAL0312142.1"/>
    </source>
</evidence>
<dbReference type="PROSITE" id="PS50158">
    <property type="entry name" value="ZF_CCHC"/>
    <property type="match status" value="1"/>
</dbReference>
<keyword evidence="4" id="KW-0540">Nuclease</keyword>
<dbReference type="InterPro" id="IPR036875">
    <property type="entry name" value="Znf_CCHC_sf"/>
</dbReference>
<feature type="region of interest" description="Disordered" evidence="9">
    <location>
        <begin position="209"/>
        <end position="283"/>
    </location>
</feature>
<dbReference type="SUPFAM" id="SSF57756">
    <property type="entry name" value="Retrovirus zinc finger-like domains"/>
    <property type="match status" value="1"/>
</dbReference>
<evidence type="ECO:0000256" key="9">
    <source>
        <dbReference type="SAM" id="MobiDB-lite"/>
    </source>
</evidence>
<name>A0AAW2L188_SESRA</name>
<dbReference type="CDD" id="cd01647">
    <property type="entry name" value="RT_LTR"/>
    <property type="match status" value="1"/>
</dbReference>
<feature type="domain" description="CRAL-TRIO" evidence="11">
    <location>
        <begin position="469"/>
        <end position="642"/>
    </location>
</feature>
<dbReference type="Pfam" id="PF08284">
    <property type="entry name" value="RVP_2"/>
    <property type="match status" value="1"/>
</dbReference>
<dbReference type="InterPro" id="IPR050951">
    <property type="entry name" value="Retrovirus_Pol_polyprotein"/>
</dbReference>
<evidence type="ECO:0000259" key="10">
    <source>
        <dbReference type="PROSITE" id="PS50158"/>
    </source>
</evidence>
<evidence type="ECO:0000256" key="3">
    <source>
        <dbReference type="ARBA" id="ARBA00022695"/>
    </source>
</evidence>
<dbReference type="InterPro" id="IPR043502">
    <property type="entry name" value="DNA/RNA_pol_sf"/>
</dbReference>
<dbReference type="GO" id="GO:0003676">
    <property type="term" value="F:nucleic acid binding"/>
    <property type="evidence" value="ECO:0007669"/>
    <property type="project" value="InterPro"/>
</dbReference>
<accession>A0AAW2L188</accession>
<dbReference type="PROSITE" id="PS50994">
    <property type="entry name" value="INTEGRASE"/>
    <property type="match status" value="1"/>
</dbReference>